<dbReference type="AlphaFoldDB" id="A0AAV3XRP7"/>
<gene>
    <name evidence="2" type="ORF">PoB_000029100</name>
</gene>
<proteinExistence type="predicted"/>
<evidence type="ECO:0000313" key="2">
    <source>
        <dbReference type="EMBL" id="GFN73785.1"/>
    </source>
</evidence>
<feature type="compositionally biased region" description="Polar residues" evidence="1">
    <location>
        <begin position="16"/>
        <end position="29"/>
    </location>
</feature>
<sequence length="81" mass="9135">MLQVCQKRFAFFSKDSPQQSRLTGSSTGQGARGGARARDRGALQISGRIHFPLCHQYSQLHQKTGFRVTTFSESTFEEKRV</sequence>
<dbReference type="EMBL" id="BLXT01000029">
    <property type="protein sequence ID" value="GFN73785.1"/>
    <property type="molecule type" value="Genomic_DNA"/>
</dbReference>
<dbReference type="Proteomes" id="UP000735302">
    <property type="component" value="Unassembled WGS sequence"/>
</dbReference>
<evidence type="ECO:0000256" key="1">
    <source>
        <dbReference type="SAM" id="MobiDB-lite"/>
    </source>
</evidence>
<reference evidence="2 3" key="1">
    <citation type="journal article" date="2021" name="Elife">
        <title>Chloroplast acquisition without the gene transfer in kleptoplastic sea slugs, Plakobranchus ocellatus.</title>
        <authorList>
            <person name="Maeda T."/>
            <person name="Takahashi S."/>
            <person name="Yoshida T."/>
            <person name="Shimamura S."/>
            <person name="Takaki Y."/>
            <person name="Nagai Y."/>
            <person name="Toyoda A."/>
            <person name="Suzuki Y."/>
            <person name="Arimoto A."/>
            <person name="Ishii H."/>
            <person name="Satoh N."/>
            <person name="Nishiyama T."/>
            <person name="Hasebe M."/>
            <person name="Maruyama T."/>
            <person name="Minagawa J."/>
            <person name="Obokata J."/>
            <person name="Shigenobu S."/>
        </authorList>
    </citation>
    <scope>NUCLEOTIDE SEQUENCE [LARGE SCALE GENOMIC DNA]</scope>
</reference>
<keyword evidence="3" id="KW-1185">Reference proteome</keyword>
<accession>A0AAV3XRP7</accession>
<comment type="caution">
    <text evidence="2">The sequence shown here is derived from an EMBL/GenBank/DDBJ whole genome shotgun (WGS) entry which is preliminary data.</text>
</comment>
<organism evidence="2 3">
    <name type="scientific">Plakobranchus ocellatus</name>
    <dbReference type="NCBI Taxonomy" id="259542"/>
    <lineage>
        <taxon>Eukaryota</taxon>
        <taxon>Metazoa</taxon>
        <taxon>Spiralia</taxon>
        <taxon>Lophotrochozoa</taxon>
        <taxon>Mollusca</taxon>
        <taxon>Gastropoda</taxon>
        <taxon>Heterobranchia</taxon>
        <taxon>Euthyneura</taxon>
        <taxon>Panpulmonata</taxon>
        <taxon>Sacoglossa</taxon>
        <taxon>Placobranchoidea</taxon>
        <taxon>Plakobranchidae</taxon>
        <taxon>Plakobranchus</taxon>
    </lineage>
</organism>
<protein>
    <submittedName>
        <fullName evidence="2">Uncharacterized protein</fullName>
    </submittedName>
</protein>
<name>A0AAV3XRP7_9GAST</name>
<evidence type="ECO:0000313" key="3">
    <source>
        <dbReference type="Proteomes" id="UP000735302"/>
    </source>
</evidence>
<feature type="region of interest" description="Disordered" evidence="1">
    <location>
        <begin position="16"/>
        <end position="39"/>
    </location>
</feature>